<sequence>MKTQFVLMAKYNQWMNDALYQKAFEMTESDVYDDKGAFFGSAFHTLSHIYTGDLLWLGRFTSVASSVDLASSLSAFPSTTSNTVHLCKNLRELADSRKLLDVLIIKWVEGIEETEFEQNLEYQNTAGKTFSEPLGSVLLHFFNHQTHHRGQFTTLLSQSGDNDYFTDLIGLIRQ</sequence>
<comment type="caution">
    <text evidence="4">The sequence shown here is derived from an EMBL/GenBank/DDBJ whole genome shotgun (WGS) entry which is preliminary data.</text>
</comment>
<dbReference type="OrthoDB" id="9807509at2"/>
<dbReference type="Pfam" id="PF05163">
    <property type="entry name" value="DinB"/>
    <property type="match status" value="1"/>
</dbReference>
<feature type="binding site" evidence="3">
    <location>
        <position position="48"/>
    </location>
    <ligand>
        <name>a divalent metal cation</name>
        <dbReference type="ChEBI" id="CHEBI:60240"/>
    </ligand>
</feature>
<dbReference type="SUPFAM" id="SSF109854">
    <property type="entry name" value="DinB/YfiT-like putative metalloenzymes"/>
    <property type="match status" value="1"/>
</dbReference>
<dbReference type="Proteomes" id="UP000070529">
    <property type="component" value="Unassembled WGS sequence"/>
</dbReference>
<dbReference type="PANTHER" id="PTHR37302:SF1">
    <property type="entry name" value="PROTEIN DINB"/>
    <property type="match status" value="1"/>
</dbReference>
<proteinExistence type="inferred from homology"/>
<dbReference type="InterPro" id="IPR034660">
    <property type="entry name" value="DinB/YfiT-like"/>
</dbReference>
<dbReference type="RefSeq" id="WP_067415045.1">
    <property type="nucleotide sequence ID" value="NZ_LNTY01000032.1"/>
</dbReference>
<feature type="binding site" evidence="3">
    <location>
        <position position="148"/>
    </location>
    <ligand>
        <name>a divalent metal cation</name>
        <dbReference type="ChEBI" id="CHEBI:60240"/>
    </ligand>
</feature>
<evidence type="ECO:0000313" key="5">
    <source>
        <dbReference type="Proteomes" id="UP000070529"/>
    </source>
</evidence>
<reference evidence="4 5" key="1">
    <citation type="submission" date="2015-11" db="EMBL/GenBank/DDBJ databases">
        <title>Genomic Taxonomy of the Vibrionaceae.</title>
        <authorList>
            <person name="Gomez-Gil B."/>
            <person name="Enciso-Ibarra J."/>
        </authorList>
    </citation>
    <scope>NUCLEOTIDE SEQUENCE [LARGE SCALE GENOMIC DNA]</scope>
    <source>
        <strain evidence="4 5">CAIM 912</strain>
    </source>
</reference>
<keyword evidence="5" id="KW-1185">Reference proteome</keyword>
<dbReference type="EMBL" id="LNTY01000032">
    <property type="protein sequence ID" value="KXF81943.1"/>
    <property type="molecule type" value="Genomic_DNA"/>
</dbReference>
<dbReference type="GO" id="GO:0046872">
    <property type="term" value="F:metal ion binding"/>
    <property type="evidence" value="ECO:0007669"/>
    <property type="project" value="UniProtKB-KW"/>
</dbReference>
<keyword evidence="2 3" id="KW-0479">Metal-binding</keyword>
<evidence type="ECO:0000256" key="3">
    <source>
        <dbReference type="PIRSR" id="PIRSR607837-1"/>
    </source>
</evidence>
<dbReference type="Gene3D" id="1.20.120.450">
    <property type="entry name" value="dinb family like domain"/>
    <property type="match status" value="1"/>
</dbReference>
<evidence type="ECO:0000256" key="2">
    <source>
        <dbReference type="ARBA" id="ARBA00022723"/>
    </source>
</evidence>
<comment type="similarity">
    <text evidence="1">Belongs to the DinB family.</text>
</comment>
<evidence type="ECO:0000256" key="1">
    <source>
        <dbReference type="ARBA" id="ARBA00008635"/>
    </source>
</evidence>
<dbReference type="PANTHER" id="PTHR37302">
    <property type="entry name" value="SLR1116 PROTEIN"/>
    <property type="match status" value="1"/>
</dbReference>
<organism evidence="4 5">
    <name type="scientific">Enterovibrio coralii</name>
    <dbReference type="NCBI Taxonomy" id="294935"/>
    <lineage>
        <taxon>Bacteria</taxon>
        <taxon>Pseudomonadati</taxon>
        <taxon>Pseudomonadota</taxon>
        <taxon>Gammaproteobacteria</taxon>
        <taxon>Vibrionales</taxon>
        <taxon>Vibrionaceae</taxon>
        <taxon>Enterovibrio</taxon>
    </lineage>
</organism>
<dbReference type="InterPro" id="IPR007837">
    <property type="entry name" value="DinB"/>
</dbReference>
<dbReference type="STRING" id="294935.ATN88_18435"/>
<dbReference type="AlphaFoldDB" id="A0A135I911"/>
<evidence type="ECO:0000313" key="4">
    <source>
        <dbReference type="EMBL" id="KXF81943.1"/>
    </source>
</evidence>
<accession>A0A135I911</accession>
<protein>
    <submittedName>
        <fullName evidence="4">Damage-inducible protein DinB</fullName>
    </submittedName>
</protein>
<feature type="binding site" evidence="3">
    <location>
        <position position="144"/>
    </location>
    <ligand>
        <name>a divalent metal cation</name>
        <dbReference type="ChEBI" id="CHEBI:60240"/>
    </ligand>
</feature>
<gene>
    <name evidence="4" type="ORF">ATN88_18435</name>
</gene>
<name>A0A135I911_9GAMM</name>